<reference evidence="2 3" key="1">
    <citation type="submission" date="2018-10" db="EMBL/GenBank/DDBJ databases">
        <title>Isolation from cow dung.</title>
        <authorList>
            <person name="Ling L."/>
        </authorList>
    </citation>
    <scope>NUCLEOTIDE SEQUENCE [LARGE SCALE GENOMIC DNA]</scope>
    <source>
        <strain evidence="2 3">NEAU-LL90</strain>
    </source>
</reference>
<accession>A0A3M2LEI6</accession>
<protein>
    <submittedName>
        <fullName evidence="2">Uncharacterized protein</fullName>
    </submittedName>
</protein>
<comment type="caution">
    <text evidence="2">The sequence shown here is derived from an EMBL/GenBank/DDBJ whole genome shotgun (WGS) entry which is preliminary data.</text>
</comment>
<name>A0A3M2LEI6_9NOCA</name>
<evidence type="ECO:0000313" key="2">
    <source>
        <dbReference type="EMBL" id="RMI34385.1"/>
    </source>
</evidence>
<dbReference type="OrthoDB" id="4565427at2"/>
<dbReference type="EMBL" id="RFFH01000002">
    <property type="protein sequence ID" value="RMI34385.1"/>
    <property type="molecule type" value="Genomic_DNA"/>
</dbReference>
<dbReference type="Proteomes" id="UP000279275">
    <property type="component" value="Unassembled WGS sequence"/>
</dbReference>
<organism evidence="2 3">
    <name type="scientific">Nocardia stercoris</name>
    <dbReference type="NCBI Taxonomy" id="2483361"/>
    <lineage>
        <taxon>Bacteria</taxon>
        <taxon>Bacillati</taxon>
        <taxon>Actinomycetota</taxon>
        <taxon>Actinomycetes</taxon>
        <taxon>Mycobacteriales</taxon>
        <taxon>Nocardiaceae</taxon>
        <taxon>Nocardia</taxon>
    </lineage>
</organism>
<evidence type="ECO:0000313" key="3">
    <source>
        <dbReference type="Proteomes" id="UP000279275"/>
    </source>
</evidence>
<sequence>MIAGLLAVAACTAPLLSGCSSSSSSQPTITQADLSKSLQDGGIKQPALADCFAKMFIDAGISQDGLRLLVKPHDPSASGMPADISGLSQDDQAKLQGASQKAPDCLKVG</sequence>
<gene>
    <name evidence="2" type="ORF">EBN03_05575</name>
</gene>
<dbReference type="AlphaFoldDB" id="A0A3M2LEI6"/>
<keyword evidence="3" id="KW-1185">Reference proteome</keyword>
<proteinExistence type="predicted"/>
<evidence type="ECO:0000256" key="1">
    <source>
        <dbReference type="SAM" id="MobiDB-lite"/>
    </source>
</evidence>
<feature type="region of interest" description="Disordered" evidence="1">
    <location>
        <begin position="72"/>
        <end position="109"/>
    </location>
</feature>